<dbReference type="InterPro" id="IPR006121">
    <property type="entry name" value="HMA_dom"/>
</dbReference>
<reference evidence="3 4" key="1">
    <citation type="submission" date="2024-09" db="EMBL/GenBank/DDBJ databases">
        <title>Chromosome-scale assembly of Riccia sorocarpa.</title>
        <authorList>
            <person name="Paukszto L."/>
        </authorList>
    </citation>
    <scope>NUCLEOTIDE SEQUENCE [LARGE SCALE GENOMIC DNA]</scope>
    <source>
        <strain evidence="3">LP-2024</strain>
        <tissue evidence="3">Aerial parts of the thallus</tissue>
    </source>
</reference>
<dbReference type="AlphaFoldDB" id="A0ABD3I7L2"/>
<keyword evidence="4" id="KW-1185">Reference proteome</keyword>
<comment type="caution">
    <text evidence="3">The sequence shown here is derived from an EMBL/GenBank/DDBJ whole genome shotgun (WGS) entry which is preliminary data.</text>
</comment>
<dbReference type="Pfam" id="PF00403">
    <property type="entry name" value="HMA"/>
    <property type="match status" value="1"/>
</dbReference>
<evidence type="ECO:0000313" key="4">
    <source>
        <dbReference type="Proteomes" id="UP001633002"/>
    </source>
</evidence>
<proteinExistence type="predicted"/>
<gene>
    <name evidence="3" type="ORF">R1sor_012451</name>
</gene>
<dbReference type="SUPFAM" id="SSF55008">
    <property type="entry name" value="HMA, heavy metal-associated domain"/>
    <property type="match status" value="1"/>
</dbReference>
<dbReference type="PANTHER" id="PTHR22814:SF336">
    <property type="entry name" value="HEAVY METAL-ASSOCIATED ISOPRENYLATED PLANT PROTEIN 23"/>
    <property type="match status" value="1"/>
</dbReference>
<dbReference type="Gene3D" id="3.30.70.100">
    <property type="match status" value="1"/>
</dbReference>
<dbReference type="Proteomes" id="UP001633002">
    <property type="component" value="Unassembled WGS sequence"/>
</dbReference>
<dbReference type="PANTHER" id="PTHR22814">
    <property type="entry name" value="COPPER TRANSPORT PROTEIN ATOX1-RELATED"/>
    <property type="match status" value="1"/>
</dbReference>
<dbReference type="CDD" id="cd00371">
    <property type="entry name" value="HMA"/>
    <property type="match status" value="1"/>
</dbReference>
<sequence>MTYREVFYGNQPSWDRDIRRSSYSTYYPPPIRPVGRKATSSVFQVPLCCESCVEKVRKALTKEEGVEAVDADMLKSKLIVTGFFDPQRILRRIRKVKKSATFWDPSYNGYENPYSHTAEYDYTDPDAFDESSRRSYIHDYNSNHRYPNTASYYDYSIDRAPSYVHNRGHGYRSSYDAYRYL</sequence>
<dbReference type="InterPro" id="IPR036163">
    <property type="entry name" value="HMA_dom_sf"/>
</dbReference>
<dbReference type="EMBL" id="JBJQOH010000002">
    <property type="protein sequence ID" value="KAL3698375.1"/>
    <property type="molecule type" value="Genomic_DNA"/>
</dbReference>
<accession>A0ABD3I7L2</accession>
<organism evidence="3 4">
    <name type="scientific">Riccia sorocarpa</name>
    <dbReference type="NCBI Taxonomy" id="122646"/>
    <lineage>
        <taxon>Eukaryota</taxon>
        <taxon>Viridiplantae</taxon>
        <taxon>Streptophyta</taxon>
        <taxon>Embryophyta</taxon>
        <taxon>Marchantiophyta</taxon>
        <taxon>Marchantiopsida</taxon>
        <taxon>Marchantiidae</taxon>
        <taxon>Marchantiales</taxon>
        <taxon>Ricciaceae</taxon>
        <taxon>Riccia</taxon>
    </lineage>
</organism>
<evidence type="ECO:0000256" key="1">
    <source>
        <dbReference type="ARBA" id="ARBA00022723"/>
    </source>
</evidence>
<feature type="domain" description="HMA" evidence="2">
    <location>
        <begin position="38"/>
        <end position="101"/>
    </location>
</feature>
<evidence type="ECO:0000259" key="2">
    <source>
        <dbReference type="PROSITE" id="PS50846"/>
    </source>
</evidence>
<dbReference type="PROSITE" id="PS50846">
    <property type="entry name" value="HMA_2"/>
    <property type="match status" value="1"/>
</dbReference>
<protein>
    <recommendedName>
        <fullName evidence="2">HMA domain-containing protein</fullName>
    </recommendedName>
</protein>
<keyword evidence="1" id="KW-0479">Metal-binding</keyword>
<dbReference type="GO" id="GO:0046872">
    <property type="term" value="F:metal ion binding"/>
    <property type="evidence" value="ECO:0007669"/>
    <property type="project" value="UniProtKB-KW"/>
</dbReference>
<evidence type="ECO:0000313" key="3">
    <source>
        <dbReference type="EMBL" id="KAL3698375.1"/>
    </source>
</evidence>
<name>A0ABD3I7L2_9MARC</name>